<feature type="chain" id="PRO_5039021566" evidence="4">
    <location>
        <begin position="23"/>
        <end position="358"/>
    </location>
</feature>
<sequence length="358" mass="38780">MKKMKKAMALIMCLVLCTGALAGCSGKPTAAKETTEKETAKAAQDETTAAESQGASAVQKAVEKAGDKDHIVIGTSIYFMTEFCVLMVEGMQEEAERQNAELVVLDAKNDASLQLNQIENLISQQVDSIIISPVNSDAAEPALDLCEAAGIPISAVNMTITTDRDYYYVGPNEIQAGELAAQWLIDNVGEDAKVCIIQGPIGCSAQIFRDEGIFNILDKHPGVEVLAIKPGDWNRNTAVSLTENWLTTYGDKLDAIISHDDDMGLGVVRALQSAGKLEDVKVIACADGIEEACESVKAGEMSVTFFQDVFREGELSVEMAAKLARGEKIEEQQVLIDMIPTEKEYAQELLEDYYGPRK</sequence>
<comment type="similarity">
    <text evidence="2">Belongs to the bacterial solute-binding protein 2 family.</text>
</comment>
<feature type="domain" description="Periplasmic binding protein" evidence="5">
    <location>
        <begin position="81"/>
        <end position="328"/>
    </location>
</feature>
<feature type="signal peptide" evidence="4">
    <location>
        <begin position="1"/>
        <end position="22"/>
    </location>
</feature>
<dbReference type="Pfam" id="PF13407">
    <property type="entry name" value="Peripla_BP_4"/>
    <property type="match status" value="1"/>
</dbReference>
<accession>A0A7G9G1G3</accession>
<dbReference type="Gene3D" id="3.40.50.2300">
    <property type="match status" value="2"/>
</dbReference>
<dbReference type="GO" id="GO:0030313">
    <property type="term" value="C:cell envelope"/>
    <property type="evidence" value="ECO:0007669"/>
    <property type="project" value="UniProtKB-SubCell"/>
</dbReference>
<dbReference type="GO" id="GO:0030246">
    <property type="term" value="F:carbohydrate binding"/>
    <property type="evidence" value="ECO:0007669"/>
    <property type="project" value="UniProtKB-ARBA"/>
</dbReference>
<organism evidence="6 7">
    <name type="scientific">Qiania dongpingensis</name>
    <dbReference type="NCBI Taxonomy" id="2763669"/>
    <lineage>
        <taxon>Bacteria</taxon>
        <taxon>Bacillati</taxon>
        <taxon>Bacillota</taxon>
        <taxon>Clostridia</taxon>
        <taxon>Lachnospirales</taxon>
        <taxon>Lachnospiraceae</taxon>
        <taxon>Qiania</taxon>
    </lineage>
</organism>
<protein>
    <submittedName>
        <fullName evidence="6">Substrate-binding domain-containing protein</fullName>
    </submittedName>
</protein>
<evidence type="ECO:0000313" key="6">
    <source>
        <dbReference type="EMBL" id="QNM04645.1"/>
    </source>
</evidence>
<dbReference type="Proteomes" id="UP000515823">
    <property type="component" value="Chromosome"/>
</dbReference>
<evidence type="ECO:0000259" key="5">
    <source>
        <dbReference type="Pfam" id="PF13407"/>
    </source>
</evidence>
<comment type="subcellular location">
    <subcellularLocation>
        <location evidence="1">Cell envelope</location>
    </subcellularLocation>
</comment>
<dbReference type="SUPFAM" id="SSF53822">
    <property type="entry name" value="Periplasmic binding protein-like I"/>
    <property type="match status" value="1"/>
</dbReference>
<gene>
    <name evidence="6" type="ORF">H9Q78_09225</name>
</gene>
<dbReference type="EMBL" id="CP060634">
    <property type="protein sequence ID" value="QNM04645.1"/>
    <property type="molecule type" value="Genomic_DNA"/>
</dbReference>
<keyword evidence="3 4" id="KW-0732">Signal</keyword>
<dbReference type="RefSeq" id="WP_249301188.1">
    <property type="nucleotide sequence ID" value="NZ_CP060634.1"/>
</dbReference>
<proteinExistence type="inferred from homology"/>
<evidence type="ECO:0000256" key="3">
    <source>
        <dbReference type="ARBA" id="ARBA00022729"/>
    </source>
</evidence>
<evidence type="ECO:0000256" key="2">
    <source>
        <dbReference type="ARBA" id="ARBA00007639"/>
    </source>
</evidence>
<dbReference type="KEGG" id="qdo:H9Q78_09225"/>
<evidence type="ECO:0000313" key="7">
    <source>
        <dbReference type="Proteomes" id="UP000515823"/>
    </source>
</evidence>
<keyword evidence="7" id="KW-1185">Reference proteome</keyword>
<dbReference type="AlphaFoldDB" id="A0A7G9G1G3"/>
<dbReference type="PANTHER" id="PTHR46847">
    <property type="entry name" value="D-ALLOSE-BINDING PERIPLASMIC PROTEIN-RELATED"/>
    <property type="match status" value="1"/>
</dbReference>
<dbReference type="InterPro" id="IPR025997">
    <property type="entry name" value="SBP_2_dom"/>
</dbReference>
<evidence type="ECO:0000256" key="4">
    <source>
        <dbReference type="SAM" id="SignalP"/>
    </source>
</evidence>
<dbReference type="InterPro" id="IPR028082">
    <property type="entry name" value="Peripla_BP_I"/>
</dbReference>
<dbReference type="PANTHER" id="PTHR46847:SF1">
    <property type="entry name" value="D-ALLOSE-BINDING PERIPLASMIC PROTEIN-RELATED"/>
    <property type="match status" value="1"/>
</dbReference>
<reference evidence="6 7" key="1">
    <citation type="submission" date="2020-08" db="EMBL/GenBank/DDBJ databases">
        <authorList>
            <person name="Liu C."/>
            <person name="Sun Q."/>
        </authorList>
    </citation>
    <scope>NUCLEOTIDE SEQUENCE [LARGE SCALE GENOMIC DNA]</scope>
    <source>
        <strain evidence="6 7">NSJ-38</strain>
    </source>
</reference>
<dbReference type="PROSITE" id="PS51257">
    <property type="entry name" value="PROKAR_LIPOPROTEIN"/>
    <property type="match status" value="1"/>
</dbReference>
<evidence type="ECO:0000256" key="1">
    <source>
        <dbReference type="ARBA" id="ARBA00004196"/>
    </source>
</evidence>
<name>A0A7G9G1G3_9FIRM</name>